<evidence type="ECO:0000259" key="1">
    <source>
        <dbReference type="SMART" id="SM00460"/>
    </source>
</evidence>
<gene>
    <name evidence="2" type="ORF">GCM10023351_30110</name>
</gene>
<evidence type="ECO:0000313" key="2">
    <source>
        <dbReference type="EMBL" id="GAA4782730.1"/>
    </source>
</evidence>
<comment type="caution">
    <text evidence="2">The sequence shown here is derived from an EMBL/GenBank/DDBJ whole genome shotgun (WGS) entry which is preliminary data.</text>
</comment>
<dbReference type="RefSeq" id="WP_345440953.1">
    <property type="nucleotide sequence ID" value="NZ_BAABKO010000006.1"/>
</dbReference>
<dbReference type="Gene3D" id="3.10.620.30">
    <property type="match status" value="1"/>
</dbReference>
<dbReference type="SMART" id="SM00460">
    <property type="entry name" value="TGc"/>
    <property type="match status" value="1"/>
</dbReference>
<organism evidence="2 3">
    <name type="scientific">Microbacterium gilvum</name>
    <dbReference type="NCBI Taxonomy" id="1336204"/>
    <lineage>
        <taxon>Bacteria</taxon>
        <taxon>Bacillati</taxon>
        <taxon>Actinomycetota</taxon>
        <taxon>Actinomycetes</taxon>
        <taxon>Micrococcales</taxon>
        <taxon>Microbacteriaceae</taxon>
        <taxon>Microbacterium</taxon>
    </lineage>
</organism>
<keyword evidence="3" id="KW-1185">Reference proteome</keyword>
<dbReference type="InterPro" id="IPR013589">
    <property type="entry name" value="Bac_transglu_N"/>
</dbReference>
<dbReference type="PANTHER" id="PTHR33490:SF7">
    <property type="entry name" value="BLR2979 PROTEIN"/>
    <property type="match status" value="1"/>
</dbReference>
<dbReference type="Pfam" id="PF01841">
    <property type="entry name" value="Transglut_core"/>
    <property type="match status" value="1"/>
</dbReference>
<dbReference type="EMBL" id="BAABKO010000006">
    <property type="protein sequence ID" value="GAA4782730.1"/>
    <property type="molecule type" value="Genomic_DNA"/>
</dbReference>
<feature type="domain" description="Transglutaminase-like" evidence="1">
    <location>
        <begin position="174"/>
        <end position="245"/>
    </location>
</feature>
<reference evidence="3" key="1">
    <citation type="journal article" date="2019" name="Int. J. Syst. Evol. Microbiol.">
        <title>The Global Catalogue of Microorganisms (GCM) 10K type strain sequencing project: providing services to taxonomists for standard genome sequencing and annotation.</title>
        <authorList>
            <consortium name="The Broad Institute Genomics Platform"/>
            <consortium name="The Broad Institute Genome Sequencing Center for Infectious Disease"/>
            <person name="Wu L."/>
            <person name="Ma J."/>
        </authorList>
    </citation>
    <scope>NUCLEOTIDE SEQUENCE [LARGE SCALE GENOMIC DNA]</scope>
    <source>
        <strain evidence="3">JCM 18537</strain>
    </source>
</reference>
<sequence>MRYLVTHTTTYTYDDDVHDSYGVGHLVPRPLPWQFVAAHDVRIAPSPAALRTELDGYGNELTYFQVVEPHRELVIAATSDVRIDDPVYDATALADPWEASRPLRSDAASAWSATEFALESPLAAHAEEAAAYAAASLVPGRPVGEAVTDLVHRIHADFEYDSTATTVTSTVAEVLRKRAGVCQDFAHLTLACLRGHGVAARYVSGYLATEPPPGKERIVGADASHAWVAVWLPGSDEWLAVDPTNDQWAGERYVTVAWGRDYGDVSPVKGVIFTEARRSTLAVSVDVAPVDPAPIAKETTS</sequence>
<protein>
    <submittedName>
        <fullName evidence="2">Transglutaminase family protein</fullName>
    </submittedName>
</protein>
<dbReference type="SUPFAM" id="SSF54001">
    <property type="entry name" value="Cysteine proteinases"/>
    <property type="match status" value="1"/>
</dbReference>
<dbReference type="InterPro" id="IPR002931">
    <property type="entry name" value="Transglutaminase-like"/>
</dbReference>
<proteinExistence type="predicted"/>
<name>A0ABP9ANC2_9MICO</name>
<accession>A0ABP9ANC2</accession>
<dbReference type="Pfam" id="PF08379">
    <property type="entry name" value="Bact_transglu_N"/>
    <property type="match status" value="1"/>
</dbReference>
<dbReference type="InterPro" id="IPR038765">
    <property type="entry name" value="Papain-like_cys_pep_sf"/>
</dbReference>
<evidence type="ECO:0000313" key="3">
    <source>
        <dbReference type="Proteomes" id="UP001501645"/>
    </source>
</evidence>
<dbReference type="PANTHER" id="PTHR33490">
    <property type="entry name" value="BLR5614 PROTEIN-RELATED"/>
    <property type="match status" value="1"/>
</dbReference>
<dbReference type="Proteomes" id="UP001501645">
    <property type="component" value="Unassembled WGS sequence"/>
</dbReference>